<dbReference type="AlphaFoldDB" id="A0A1M5T2L8"/>
<sequence length="204" mass="22954">MKYIFIHGLGQNSLSWSSVISFMPKEFNLGCPDLFSLIGDEEVNYFNLYKSFSEYCNNISEPLNLCGLSLGGILALNYAIEYPDKVNSLVLIGTQYKMPKILLKFQNIIFRLMGSGTFEKMGVKKKDIISLTNSMADLNFSDNLKDVLCETLILCGEKDSANKKASMDLEANIKNAKMQIIENAGHEVNMEAPEKLALQLEMFY</sequence>
<accession>A0A1M5T2L8</accession>
<dbReference type="EMBL" id="FQXI01000009">
    <property type="protein sequence ID" value="SHH44926.1"/>
    <property type="molecule type" value="Genomic_DNA"/>
</dbReference>
<name>A0A1M5T2L8_9FIRM</name>
<evidence type="ECO:0000313" key="3">
    <source>
        <dbReference type="EMBL" id="SHH44926.1"/>
    </source>
</evidence>
<dbReference type="Proteomes" id="UP000184032">
    <property type="component" value="Unassembled WGS sequence"/>
</dbReference>
<evidence type="ECO:0000259" key="2">
    <source>
        <dbReference type="Pfam" id="PF12146"/>
    </source>
</evidence>
<keyword evidence="1" id="KW-0378">Hydrolase</keyword>
<keyword evidence="4" id="KW-1185">Reference proteome</keyword>
<dbReference type="GO" id="GO:0016787">
    <property type="term" value="F:hydrolase activity"/>
    <property type="evidence" value="ECO:0007669"/>
    <property type="project" value="UniProtKB-KW"/>
</dbReference>
<dbReference type="PANTHER" id="PTHR43798">
    <property type="entry name" value="MONOACYLGLYCEROL LIPASE"/>
    <property type="match status" value="1"/>
</dbReference>
<dbReference type="InterPro" id="IPR029058">
    <property type="entry name" value="AB_hydrolase_fold"/>
</dbReference>
<protein>
    <submittedName>
        <fullName evidence="3">Pimeloyl-ACP methyl ester carboxylesterase</fullName>
    </submittedName>
</protein>
<dbReference type="InterPro" id="IPR022742">
    <property type="entry name" value="Hydrolase_4"/>
</dbReference>
<dbReference type="STRING" id="1120995.SAMN02745245_01361"/>
<dbReference type="OrthoDB" id="9775557at2"/>
<dbReference type="SUPFAM" id="SSF53474">
    <property type="entry name" value="alpha/beta-Hydrolases"/>
    <property type="match status" value="1"/>
</dbReference>
<proteinExistence type="predicted"/>
<evidence type="ECO:0000256" key="1">
    <source>
        <dbReference type="ARBA" id="ARBA00022801"/>
    </source>
</evidence>
<evidence type="ECO:0000313" key="4">
    <source>
        <dbReference type="Proteomes" id="UP000184032"/>
    </source>
</evidence>
<dbReference type="PANTHER" id="PTHR43798:SF31">
    <property type="entry name" value="AB HYDROLASE SUPERFAMILY PROTEIN YCLE"/>
    <property type="match status" value="1"/>
</dbReference>
<dbReference type="RefSeq" id="WP_073184961.1">
    <property type="nucleotide sequence ID" value="NZ_FQXI01000009.1"/>
</dbReference>
<feature type="domain" description="Serine aminopeptidase S33" evidence="2">
    <location>
        <begin position="59"/>
        <end position="133"/>
    </location>
</feature>
<dbReference type="Pfam" id="PF12146">
    <property type="entry name" value="Hydrolase_4"/>
    <property type="match status" value="1"/>
</dbReference>
<reference evidence="3 4" key="1">
    <citation type="submission" date="2016-11" db="EMBL/GenBank/DDBJ databases">
        <authorList>
            <person name="Jaros S."/>
            <person name="Januszkiewicz K."/>
            <person name="Wedrychowicz H."/>
        </authorList>
    </citation>
    <scope>NUCLEOTIDE SEQUENCE [LARGE SCALE GENOMIC DNA]</scope>
    <source>
        <strain evidence="3 4">DSM 21120</strain>
    </source>
</reference>
<gene>
    <name evidence="3" type="ORF">SAMN02745245_01361</name>
</gene>
<dbReference type="PRINTS" id="PR00111">
    <property type="entry name" value="ABHYDROLASE"/>
</dbReference>
<dbReference type="Gene3D" id="3.40.50.1820">
    <property type="entry name" value="alpha/beta hydrolase"/>
    <property type="match status" value="1"/>
</dbReference>
<dbReference type="InterPro" id="IPR050266">
    <property type="entry name" value="AB_hydrolase_sf"/>
</dbReference>
<dbReference type="InterPro" id="IPR000073">
    <property type="entry name" value="AB_hydrolase_1"/>
</dbReference>
<organism evidence="3 4">
    <name type="scientific">Anaerosphaera aminiphila DSM 21120</name>
    <dbReference type="NCBI Taxonomy" id="1120995"/>
    <lineage>
        <taxon>Bacteria</taxon>
        <taxon>Bacillati</taxon>
        <taxon>Bacillota</taxon>
        <taxon>Tissierellia</taxon>
        <taxon>Tissierellales</taxon>
        <taxon>Peptoniphilaceae</taxon>
        <taxon>Anaerosphaera</taxon>
    </lineage>
</organism>
<dbReference type="GO" id="GO:0016020">
    <property type="term" value="C:membrane"/>
    <property type="evidence" value="ECO:0007669"/>
    <property type="project" value="TreeGrafter"/>
</dbReference>